<evidence type="ECO:0000313" key="6">
    <source>
        <dbReference type="EMBL" id="OGF41583.1"/>
    </source>
</evidence>
<feature type="coiled-coil region" evidence="5">
    <location>
        <begin position="35"/>
        <end position="62"/>
    </location>
</feature>
<evidence type="ECO:0008006" key="8">
    <source>
        <dbReference type="Google" id="ProtNLM"/>
    </source>
</evidence>
<dbReference type="PANTHER" id="PTHR30563:SF0">
    <property type="entry name" value="DNA RECOMBINATION PROTEIN RMUC"/>
    <property type="match status" value="1"/>
</dbReference>
<evidence type="ECO:0000256" key="4">
    <source>
        <dbReference type="ARBA" id="ARBA00023172"/>
    </source>
</evidence>
<dbReference type="PANTHER" id="PTHR30563">
    <property type="entry name" value="DNA RECOMBINATION PROTEIN RMUC"/>
    <property type="match status" value="1"/>
</dbReference>
<organism evidence="6 7">
    <name type="scientific">Candidatus Falkowbacteria bacterium RIFOXYD2_FULL_34_120</name>
    <dbReference type="NCBI Taxonomy" id="1798007"/>
    <lineage>
        <taxon>Bacteria</taxon>
        <taxon>Candidatus Falkowiibacteriota</taxon>
    </lineage>
</organism>
<dbReference type="InterPro" id="IPR003798">
    <property type="entry name" value="DNA_recombination_RmuC"/>
</dbReference>
<keyword evidence="4" id="KW-0233">DNA recombination</keyword>
<dbReference type="AlphaFoldDB" id="A0A1F5TRP7"/>
<comment type="caution">
    <text evidence="6">The sequence shown here is derived from an EMBL/GenBank/DDBJ whole genome shotgun (WGS) entry which is preliminary data.</text>
</comment>
<dbReference type="Proteomes" id="UP000177579">
    <property type="component" value="Unassembled WGS sequence"/>
</dbReference>
<dbReference type="GO" id="GO:0006310">
    <property type="term" value="P:DNA recombination"/>
    <property type="evidence" value="ECO:0007669"/>
    <property type="project" value="UniProtKB-KW"/>
</dbReference>
<accession>A0A1F5TRP7</accession>
<comment type="similarity">
    <text evidence="2">Belongs to the RmuC family.</text>
</comment>
<gene>
    <name evidence="6" type="ORF">A2531_02755</name>
</gene>
<evidence type="ECO:0000256" key="3">
    <source>
        <dbReference type="ARBA" id="ARBA00023054"/>
    </source>
</evidence>
<dbReference type="EMBL" id="MFGO01000008">
    <property type="protein sequence ID" value="OGF41583.1"/>
    <property type="molecule type" value="Genomic_DNA"/>
</dbReference>
<proteinExistence type="inferred from homology"/>
<evidence type="ECO:0000256" key="2">
    <source>
        <dbReference type="ARBA" id="ARBA00009840"/>
    </source>
</evidence>
<evidence type="ECO:0000256" key="5">
    <source>
        <dbReference type="SAM" id="Coils"/>
    </source>
</evidence>
<reference evidence="6 7" key="1">
    <citation type="journal article" date="2016" name="Nat. Commun.">
        <title>Thousands of microbial genomes shed light on interconnected biogeochemical processes in an aquifer system.</title>
        <authorList>
            <person name="Anantharaman K."/>
            <person name="Brown C.T."/>
            <person name="Hug L.A."/>
            <person name="Sharon I."/>
            <person name="Castelle C.J."/>
            <person name="Probst A.J."/>
            <person name="Thomas B.C."/>
            <person name="Singh A."/>
            <person name="Wilkins M.J."/>
            <person name="Karaoz U."/>
            <person name="Brodie E.L."/>
            <person name="Williams K.H."/>
            <person name="Hubbard S.S."/>
            <person name="Banfield J.F."/>
        </authorList>
    </citation>
    <scope>NUCLEOTIDE SEQUENCE [LARGE SCALE GENOMIC DNA]</scope>
</reference>
<comment type="function">
    <text evidence="1">Involved in DNA recombination.</text>
</comment>
<evidence type="ECO:0000256" key="1">
    <source>
        <dbReference type="ARBA" id="ARBA00003416"/>
    </source>
</evidence>
<protein>
    <recommendedName>
        <fullName evidence="8">DNA recombination protein RmuC</fullName>
    </recommendedName>
</protein>
<dbReference type="Pfam" id="PF02646">
    <property type="entry name" value="RmuC"/>
    <property type="match status" value="1"/>
</dbReference>
<evidence type="ECO:0000313" key="7">
    <source>
        <dbReference type="Proteomes" id="UP000177579"/>
    </source>
</evidence>
<sequence length="372" mass="42858">MNIIYFLLSLLLLGIVAVIFLLLRRVETGGDNERLIEMKEQLNNLSEQNKDLRQAMDSRLTETHRVTQDQIGKTTSIMQSVTEQTHKAMASIHTQSQRIVTEVTEKLTKLDETNKQVMNFSAQLQNLQDILKNPKQRGVLGEYFLEETLKNVLPPNSYQMQYGFKDGSIVDAVVFVKDKVIPIDSKFSLENYERILNCRDKEKREQLEKAFKQDLKTRIDETSKYVKPGEGTMDFAFMFIPSEAIYYDLLVNKIGVVHVNTRDLIEYAFMDRRVIIVSPTSFLAYLQTVLQGLKALQIEESAKAIKSNVEKLGRHILGYENFMKKLGNSMSTTVNHYNNAYKEFKKIDKDVVRITDGKSKIEPIVLDKPKEE</sequence>
<name>A0A1F5TRP7_9BACT</name>
<keyword evidence="3 5" id="KW-0175">Coiled coil</keyword>